<feature type="region of interest" description="Disordered" evidence="1">
    <location>
        <begin position="52"/>
        <end position="75"/>
    </location>
</feature>
<sequence length="129" mass="14254">MMKIRANTAFGRLEVRRADGTTPGDIPAWVIDEPDFLRQLLRFAEAGGTRYAEDHEDDDGFIVEPPARPPVARTETAGVSVEDLAEIARCLEWACRFARGSHDADPSLQNGVFRKRLTDCEAILARVAG</sequence>
<reference evidence="2 3" key="1">
    <citation type="submission" date="2021-01" db="EMBL/GenBank/DDBJ databases">
        <title>Azospirillum sp. YIM DDC1 draft genome.</title>
        <authorList>
            <person name="Wang Y.-X."/>
        </authorList>
    </citation>
    <scope>NUCLEOTIDE SEQUENCE [LARGE SCALE GENOMIC DNA]</scope>
    <source>
        <strain evidence="2 3">YIM DDC1</strain>
    </source>
</reference>
<dbReference type="EMBL" id="JAEPIV010000001">
    <property type="protein sequence ID" value="MBK4717635.1"/>
    <property type="molecule type" value="Genomic_DNA"/>
</dbReference>
<proteinExistence type="predicted"/>
<gene>
    <name evidence="2" type="ORF">JJL56_02015</name>
</gene>
<protein>
    <submittedName>
        <fullName evidence="2">Uncharacterized protein</fullName>
    </submittedName>
</protein>
<evidence type="ECO:0000256" key="1">
    <source>
        <dbReference type="SAM" id="MobiDB-lite"/>
    </source>
</evidence>
<name>A0ABS1HS45_9PROT</name>
<evidence type="ECO:0000313" key="3">
    <source>
        <dbReference type="Proteomes" id="UP000654452"/>
    </source>
</evidence>
<organism evidence="2 3">
    <name type="scientific">Azospirillum aestuarii</name>
    <dbReference type="NCBI Taxonomy" id="2802052"/>
    <lineage>
        <taxon>Bacteria</taxon>
        <taxon>Pseudomonadati</taxon>
        <taxon>Pseudomonadota</taxon>
        <taxon>Alphaproteobacteria</taxon>
        <taxon>Rhodospirillales</taxon>
        <taxon>Azospirillaceae</taxon>
        <taxon>Azospirillum</taxon>
    </lineage>
</organism>
<keyword evidence="3" id="KW-1185">Reference proteome</keyword>
<dbReference type="Proteomes" id="UP000654452">
    <property type="component" value="Unassembled WGS sequence"/>
</dbReference>
<comment type="caution">
    <text evidence="2">The sequence shown here is derived from an EMBL/GenBank/DDBJ whole genome shotgun (WGS) entry which is preliminary data.</text>
</comment>
<evidence type="ECO:0000313" key="2">
    <source>
        <dbReference type="EMBL" id="MBK4717635.1"/>
    </source>
</evidence>
<accession>A0ABS1HS45</accession>